<proteinExistence type="predicted"/>
<feature type="domain" description="HNH nuclease" evidence="2">
    <location>
        <begin position="19"/>
        <end position="70"/>
    </location>
</feature>
<protein>
    <submittedName>
        <fullName evidence="3">HNH endonuclease</fullName>
    </submittedName>
</protein>
<dbReference type="GO" id="GO:0004519">
    <property type="term" value="F:endonuclease activity"/>
    <property type="evidence" value="ECO:0007669"/>
    <property type="project" value="UniProtKB-KW"/>
</dbReference>
<organism evidence="3 4">
    <name type="scientific">Roseomonas elaeocarpi</name>
    <dbReference type="NCBI Taxonomy" id="907779"/>
    <lineage>
        <taxon>Bacteria</taxon>
        <taxon>Pseudomonadati</taxon>
        <taxon>Pseudomonadota</taxon>
        <taxon>Alphaproteobacteria</taxon>
        <taxon>Acetobacterales</taxon>
        <taxon>Roseomonadaceae</taxon>
        <taxon>Roseomonas</taxon>
    </lineage>
</organism>
<dbReference type="EMBL" id="JBHLUN010000033">
    <property type="protein sequence ID" value="MFC0410986.1"/>
    <property type="molecule type" value="Genomic_DNA"/>
</dbReference>
<dbReference type="InterPro" id="IPR003615">
    <property type="entry name" value="HNH_nuc"/>
</dbReference>
<reference evidence="3 4" key="1">
    <citation type="submission" date="2024-09" db="EMBL/GenBank/DDBJ databases">
        <authorList>
            <person name="Sun Q."/>
            <person name="Mori K."/>
        </authorList>
    </citation>
    <scope>NUCLEOTIDE SEQUENCE [LARGE SCALE GENOMIC DNA]</scope>
    <source>
        <strain evidence="3 4">TBRC 5777</strain>
    </source>
</reference>
<dbReference type="Pfam" id="PF01844">
    <property type="entry name" value="HNH"/>
    <property type="match status" value="1"/>
</dbReference>
<dbReference type="InterPro" id="IPR002711">
    <property type="entry name" value="HNH"/>
</dbReference>
<comment type="caution">
    <text evidence="3">The sequence shown here is derived from an EMBL/GenBank/DDBJ whole genome shotgun (WGS) entry which is preliminary data.</text>
</comment>
<gene>
    <name evidence="3" type="ORF">ACFFGY_22300</name>
</gene>
<sequence>MANPAKLRDPFYVSPAWLALRKQALQRDRHTCVVPGCGQRAVVVDHIVSRRHGGADSLSNLRSLCRTHDNQVKEQRGGARKGGGQMRVQGCDPSGRPLDPEHPWNRGRKVTA</sequence>
<dbReference type="Gene3D" id="1.10.30.50">
    <property type="match status" value="1"/>
</dbReference>
<keyword evidence="3" id="KW-0540">Nuclease</keyword>
<evidence type="ECO:0000313" key="3">
    <source>
        <dbReference type="EMBL" id="MFC0410986.1"/>
    </source>
</evidence>
<name>A0ABV6K342_9PROT</name>
<dbReference type="RefSeq" id="WP_377046740.1">
    <property type="nucleotide sequence ID" value="NZ_JBHLUN010000033.1"/>
</dbReference>
<dbReference type="SMART" id="SM00507">
    <property type="entry name" value="HNHc"/>
    <property type="match status" value="1"/>
</dbReference>
<feature type="region of interest" description="Disordered" evidence="1">
    <location>
        <begin position="70"/>
        <end position="112"/>
    </location>
</feature>
<keyword evidence="3" id="KW-0255">Endonuclease</keyword>
<keyword evidence="3" id="KW-0378">Hydrolase</keyword>
<evidence type="ECO:0000259" key="2">
    <source>
        <dbReference type="SMART" id="SM00507"/>
    </source>
</evidence>
<evidence type="ECO:0000313" key="4">
    <source>
        <dbReference type="Proteomes" id="UP001589865"/>
    </source>
</evidence>
<dbReference type="Proteomes" id="UP001589865">
    <property type="component" value="Unassembled WGS sequence"/>
</dbReference>
<accession>A0ABV6K342</accession>
<keyword evidence="4" id="KW-1185">Reference proteome</keyword>
<evidence type="ECO:0000256" key="1">
    <source>
        <dbReference type="SAM" id="MobiDB-lite"/>
    </source>
</evidence>
<dbReference type="CDD" id="cd00085">
    <property type="entry name" value="HNHc"/>
    <property type="match status" value="1"/>
</dbReference>